<name>A0ABY4VBT1_9GAMM</name>
<evidence type="ECO:0000313" key="3">
    <source>
        <dbReference type="Proteomes" id="UP001055658"/>
    </source>
</evidence>
<gene>
    <name evidence="2" type="ORF">MJO52_00955</name>
</gene>
<protein>
    <submittedName>
        <fullName evidence="2">TorF family putative porin</fullName>
    </submittedName>
</protein>
<dbReference type="RefSeq" id="WP_252084144.1">
    <property type="nucleotide sequence ID" value="NZ_CP092418.1"/>
</dbReference>
<evidence type="ECO:0000256" key="1">
    <source>
        <dbReference type="SAM" id="SignalP"/>
    </source>
</evidence>
<keyword evidence="1" id="KW-0732">Signal</keyword>
<feature type="signal peptide" evidence="1">
    <location>
        <begin position="1"/>
        <end position="27"/>
    </location>
</feature>
<proteinExistence type="predicted"/>
<dbReference type="InterPro" id="IPR010239">
    <property type="entry name" value="CHP02001"/>
</dbReference>
<feature type="chain" id="PRO_5046761253" evidence="1">
    <location>
        <begin position="28"/>
        <end position="251"/>
    </location>
</feature>
<reference evidence="2" key="1">
    <citation type="submission" date="2022-02" db="EMBL/GenBank/DDBJ databases">
        <title>Coral-associated bacteria.</title>
        <authorList>
            <person name="Tang K."/>
            <person name="Wang X."/>
        </authorList>
    </citation>
    <scope>NUCLEOTIDE SEQUENCE</scope>
    <source>
        <strain evidence="2">SCSIO 43006</strain>
    </source>
</reference>
<keyword evidence="3" id="KW-1185">Reference proteome</keyword>
<dbReference type="Proteomes" id="UP001055658">
    <property type="component" value="Chromosome"/>
</dbReference>
<organism evidence="2 3">
    <name type="scientific">Microbulbifer variabilis</name>
    <dbReference type="NCBI Taxonomy" id="266805"/>
    <lineage>
        <taxon>Bacteria</taxon>
        <taxon>Pseudomonadati</taxon>
        <taxon>Pseudomonadota</taxon>
        <taxon>Gammaproteobacteria</taxon>
        <taxon>Cellvibrionales</taxon>
        <taxon>Microbulbiferaceae</taxon>
        <taxon>Microbulbifer</taxon>
    </lineage>
</organism>
<dbReference type="NCBIfam" id="TIGR02001">
    <property type="entry name" value="gcw_chp"/>
    <property type="match status" value="1"/>
</dbReference>
<sequence length="251" mass="28267">MEVKKHKIATIFAGALLALGTANLTNAEENTSSSSSQEEGISFSANLGMVSDYRFRGISQKDRNPAIQGGLDLDFGNGFYVGTWASQVDFAYGFDETDYEQDFYGGFSSDFNDSISYDVGYIYYAYHGSDQDEDYWEIYGNLSISDLTLGVAYSPDYWAQSDEFYYTFAEYSFSLPADLSLDFHVGYNIFMERSEFLYEDDDYIDYSVTLSRGFGGLNLSAAYVGTDVSKEECWDTDWCEPTLVVGATYTW</sequence>
<accession>A0ABY4VBT1</accession>
<dbReference type="Pfam" id="PF09694">
    <property type="entry name" value="Gcw_chp"/>
    <property type="match status" value="1"/>
</dbReference>
<dbReference type="EMBL" id="CP092418">
    <property type="protein sequence ID" value="USD21742.1"/>
    <property type="molecule type" value="Genomic_DNA"/>
</dbReference>
<evidence type="ECO:0000313" key="2">
    <source>
        <dbReference type="EMBL" id="USD21742.1"/>
    </source>
</evidence>